<dbReference type="CDD" id="cd01836">
    <property type="entry name" value="FeeA_FeeB_like"/>
    <property type="match status" value="1"/>
</dbReference>
<evidence type="ECO:0000313" key="3">
    <source>
        <dbReference type="Proteomes" id="UP000305906"/>
    </source>
</evidence>
<dbReference type="AlphaFoldDB" id="A0A5R9FB37"/>
<protein>
    <submittedName>
        <fullName evidence="2">SGNH/GDSL hydrolase family protein</fullName>
    </submittedName>
</protein>
<name>A0A5R9FB37_9ACTN</name>
<accession>A0A5R9FB37</accession>
<dbReference type="InterPro" id="IPR036514">
    <property type="entry name" value="SGNH_hydro_sf"/>
</dbReference>
<feature type="domain" description="SGNH hydrolase-type esterase" evidence="1">
    <location>
        <begin position="53"/>
        <end position="234"/>
    </location>
</feature>
<dbReference type="Pfam" id="PF13472">
    <property type="entry name" value="Lipase_GDSL_2"/>
    <property type="match status" value="1"/>
</dbReference>
<evidence type="ECO:0000313" key="2">
    <source>
        <dbReference type="EMBL" id="TLS39440.1"/>
    </source>
</evidence>
<dbReference type="PANTHER" id="PTHR30383:SF5">
    <property type="entry name" value="SGNH HYDROLASE-TYPE ESTERASE DOMAIN-CONTAINING PROTEIN"/>
    <property type="match status" value="1"/>
</dbReference>
<gene>
    <name evidence="2" type="ORF">FE633_46880</name>
</gene>
<dbReference type="SUPFAM" id="SSF52266">
    <property type="entry name" value="SGNH hydrolase"/>
    <property type="match status" value="1"/>
</dbReference>
<proteinExistence type="predicted"/>
<dbReference type="Proteomes" id="UP000305906">
    <property type="component" value="Unassembled WGS sequence"/>
</dbReference>
<organism evidence="2 3">
    <name type="scientific">Streptomyces montanus</name>
    <dbReference type="NCBI Taxonomy" id="2580423"/>
    <lineage>
        <taxon>Bacteria</taxon>
        <taxon>Bacillati</taxon>
        <taxon>Actinomycetota</taxon>
        <taxon>Actinomycetes</taxon>
        <taxon>Kitasatosporales</taxon>
        <taxon>Streptomycetaceae</taxon>
        <taxon>Streptomyces</taxon>
    </lineage>
</organism>
<reference evidence="2 3" key="1">
    <citation type="submission" date="2019-05" db="EMBL/GenBank/DDBJ databases">
        <title>Streptomyces sp. NEAU-C151, a novel actinomycete isolated from soil.</title>
        <authorList>
            <person name="Han L."/>
            <person name="Jiang H."/>
        </authorList>
    </citation>
    <scope>NUCLEOTIDE SEQUENCE [LARGE SCALE GENOMIC DNA]</scope>
    <source>
        <strain evidence="2 3">NEAU-C151</strain>
    </source>
</reference>
<dbReference type="PANTHER" id="PTHR30383">
    <property type="entry name" value="THIOESTERASE 1/PROTEASE 1/LYSOPHOSPHOLIPASE L1"/>
    <property type="match status" value="1"/>
</dbReference>
<keyword evidence="2" id="KW-0378">Hydrolase</keyword>
<keyword evidence="3" id="KW-1185">Reference proteome</keyword>
<sequence length="277" mass="29300">MAVRAPARGPRGTGKGFGMFAKGMRGRLVRLPEAAGDDSGTTEGKEPPLRLAVLGDSVAAGVGAASHREAMAGQLAEALTAMTGRAVSWRVAAKAGATLAVVRRGMLPGLTDPGARWRPDLVVVVAGTNDAMRLRRPRAFRRDAERLVRDVRLRLGEDVPMVFAGLPTIARLSSLPRRVRGPLGLYIGLLDRQLRTTATRGVAVFHLPSGGPPEFPGDWLAADRFHPSPAGYRAWARVLASRLATLTEATLPTVLAPAAPTRPIQYLGAPPPDPQSA</sequence>
<dbReference type="InterPro" id="IPR013830">
    <property type="entry name" value="SGNH_hydro"/>
</dbReference>
<dbReference type="EMBL" id="VBZC01000156">
    <property type="protein sequence ID" value="TLS39440.1"/>
    <property type="molecule type" value="Genomic_DNA"/>
</dbReference>
<dbReference type="Gene3D" id="3.40.50.1110">
    <property type="entry name" value="SGNH hydrolase"/>
    <property type="match status" value="1"/>
</dbReference>
<evidence type="ECO:0000259" key="1">
    <source>
        <dbReference type="Pfam" id="PF13472"/>
    </source>
</evidence>
<comment type="caution">
    <text evidence="2">The sequence shown here is derived from an EMBL/GenBank/DDBJ whole genome shotgun (WGS) entry which is preliminary data.</text>
</comment>
<dbReference type="InterPro" id="IPR051532">
    <property type="entry name" value="Ester_Hydrolysis_Enzymes"/>
</dbReference>
<dbReference type="GO" id="GO:0004622">
    <property type="term" value="F:phosphatidylcholine lysophospholipase activity"/>
    <property type="evidence" value="ECO:0007669"/>
    <property type="project" value="TreeGrafter"/>
</dbReference>